<dbReference type="GO" id="GO:0035336">
    <property type="term" value="P:long-chain fatty-acyl-CoA metabolic process"/>
    <property type="evidence" value="ECO:0007669"/>
    <property type="project" value="TreeGrafter"/>
</dbReference>
<protein>
    <recommendedName>
        <fullName evidence="1">Fatty acyl-CoA reductase</fullName>
        <ecNumber evidence="1">1.2.1.84</ecNumber>
    </recommendedName>
</protein>
<proteinExistence type="inferred from homology"/>
<dbReference type="PANTHER" id="PTHR11011:SF45">
    <property type="entry name" value="FATTY ACYL-COA REDUCTASE CG8306-RELATED"/>
    <property type="match status" value="1"/>
</dbReference>
<dbReference type="InterPro" id="IPR026055">
    <property type="entry name" value="FAR"/>
</dbReference>
<dbReference type="SUPFAM" id="SSF51735">
    <property type="entry name" value="NAD(P)-binding Rossmann-fold domains"/>
    <property type="match status" value="1"/>
</dbReference>
<evidence type="ECO:0000313" key="4">
    <source>
        <dbReference type="Proteomes" id="UP001215598"/>
    </source>
</evidence>
<comment type="function">
    <text evidence="1">Catalyzes the reduction of fatty acyl-CoA to fatty alcohols.</text>
</comment>
<dbReference type="GO" id="GO:0005777">
    <property type="term" value="C:peroxisome"/>
    <property type="evidence" value="ECO:0007669"/>
    <property type="project" value="TreeGrafter"/>
</dbReference>
<keyword evidence="1" id="KW-0443">Lipid metabolism</keyword>
<dbReference type="InterPro" id="IPR036291">
    <property type="entry name" value="NAD(P)-bd_dom_sf"/>
</dbReference>
<comment type="caution">
    <text evidence="3">The sequence shown here is derived from an EMBL/GenBank/DDBJ whole genome shotgun (WGS) entry which is preliminary data.</text>
</comment>
<keyword evidence="1" id="KW-0444">Lipid biosynthesis</keyword>
<comment type="similarity">
    <text evidence="1">Belongs to the fatty acyl-CoA reductase family.</text>
</comment>
<comment type="catalytic activity">
    <reaction evidence="1">
        <text>a long-chain fatty acyl-CoA + 2 NADPH + 2 H(+) = a long-chain primary fatty alcohol + 2 NADP(+) + CoA</text>
        <dbReference type="Rhea" id="RHEA:52716"/>
        <dbReference type="ChEBI" id="CHEBI:15378"/>
        <dbReference type="ChEBI" id="CHEBI:57287"/>
        <dbReference type="ChEBI" id="CHEBI:57783"/>
        <dbReference type="ChEBI" id="CHEBI:58349"/>
        <dbReference type="ChEBI" id="CHEBI:77396"/>
        <dbReference type="ChEBI" id="CHEBI:83139"/>
        <dbReference type="EC" id="1.2.1.84"/>
    </reaction>
</comment>
<accession>A0AAD7N6E5</accession>
<dbReference type="InterPro" id="IPR013120">
    <property type="entry name" value="FAR_NAD-bd"/>
</dbReference>
<dbReference type="Gene3D" id="3.40.50.720">
    <property type="entry name" value="NAD(P)-binding Rossmann-like Domain"/>
    <property type="match status" value="1"/>
</dbReference>
<dbReference type="GO" id="GO:0080019">
    <property type="term" value="F:alcohol-forming very long-chain fatty acyl-CoA reductase activity"/>
    <property type="evidence" value="ECO:0007669"/>
    <property type="project" value="InterPro"/>
</dbReference>
<dbReference type="AlphaFoldDB" id="A0AAD7N6E5"/>
<dbReference type="EC" id="1.2.1.84" evidence="1"/>
<feature type="domain" description="Thioester reductase (TE)" evidence="2">
    <location>
        <begin position="15"/>
        <end position="223"/>
    </location>
</feature>
<evidence type="ECO:0000256" key="1">
    <source>
        <dbReference type="RuleBase" id="RU363097"/>
    </source>
</evidence>
<dbReference type="PANTHER" id="PTHR11011">
    <property type="entry name" value="MALE STERILITY PROTEIN 2-RELATED"/>
    <property type="match status" value="1"/>
</dbReference>
<name>A0AAD7N6E5_9AGAR</name>
<reference evidence="3" key="1">
    <citation type="submission" date="2023-03" db="EMBL/GenBank/DDBJ databases">
        <title>Massive genome expansion in bonnet fungi (Mycena s.s.) driven by repeated elements and novel gene families across ecological guilds.</title>
        <authorList>
            <consortium name="Lawrence Berkeley National Laboratory"/>
            <person name="Harder C.B."/>
            <person name="Miyauchi S."/>
            <person name="Viragh M."/>
            <person name="Kuo A."/>
            <person name="Thoen E."/>
            <person name="Andreopoulos B."/>
            <person name="Lu D."/>
            <person name="Skrede I."/>
            <person name="Drula E."/>
            <person name="Henrissat B."/>
            <person name="Morin E."/>
            <person name="Kohler A."/>
            <person name="Barry K."/>
            <person name="LaButti K."/>
            <person name="Morin E."/>
            <person name="Salamov A."/>
            <person name="Lipzen A."/>
            <person name="Mereny Z."/>
            <person name="Hegedus B."/>
            <person name="Baldrian P."/>
            <person name="Stursova M."/>
            <person name="Weitz H."/>
            <person name="Taylor A."/>
            <person name="Grigoriev I.V."/>
            <person name="Nagy L.G."/>
            <person name="Martin F."/>
            <person name="Kauserud H."/>
        </authorList>
    </citation>
    <scope>NUCLEOTIDE SEQUENCE</scope>
    <source>
        <strain evidence="3">CBHHK182m</strain>
    </source>
</reference>
<gene>
    <name evidence="3" type="ORF">B0H16DRAFT_1461899</name>
</gene>
<keyword evidence="1" id="KW-0560">Oxidoreductase</keyword>
<sequence>MEHPNSFYRGQTVFLTGATGGLGGCLLFKLVLAAETEKIYVLIRSSPEVAMAQWRKTMPQQIDSIFATGKVHLVFGNITEPQFGIKTALLSEMAGSVTLIIHSAANTHWLEGLPVTMHNNCLPTLDLASMATKFTHRVRFCHISTAYANSDRPDGPIEERIYRLGDPEAQLAEILASGTVSGVDITTFLAPYCFAKHLTEELLLSRYSSSLSIVIIRPTGITSAVF</sequence>
<dbReference type="Proteomes" id="UP001215598">
    <property type="component" value="Unassembled WGS sequence"/>
</dbReference>
<dbReference type="GO" id="GO:0102965">
    <property type="term" value="F:alcohol-forming long-chain fatty acyl-CoA reductase activity"/>
    <property type="evidence" value="ECO:0007669"/>
    <property type="project" value="UniProtKB-EC"/>
</dbReference>
<organism evidence="3 4">
    <name type="scientific">Mycena metata</name>
    <dbReference type="NCBI Taxonomy" id="1033252"/>
    <lineage>
        <taxon>Eukaryota</taxon>
        <taxon>Fungi</taxon>
        <taxon>Dikarya</taxon>
        <taxon>Basidiomycota</taxon>
        <taxon>Agaricomycotina</taxon>
        <taxon>Agaricomycetes</taxon>
        <taxon>Agaricomycetidae</taxon>
        <taxon>Agaricales</taxon>
        <taxon>Marasmiineae</taxon>
        <taxon>Mycenaceae</taxon>
        <taxon>Mycena</taxon>
    </lineage>
</organism>
<dbReference type="Pfam" id="PF07993">
    <property type="entry name" value="NAD_binding_4"/>
    <property type="match status" value="1"/>
</dbReference>
<keyword evidence="4" id="KW-1185">Reference proteome</keyword>
<keyword evidence="1" id="KW-0521">NADP</keyword>
<dbReference type="EMBL" id="JARKIB010000075">
    <property type="protein sequence ID" value="KAJ7747813.1"/>
    <property type="molecule type" value="Genomic_DNA"/>
</dbReference>
<evidence type="ECO:0000313" key="3">
    <source>
        <dbReference type="EMBL" id="KAJ7747813.1"/>
    </source>
</evidence>
<evidence type="ECO:0000259" key="2">
    <source>
        <dbReference type="Pfam" id="PF07993"/>
    </source>
</evidence>